<protein>
    <recommendedName>
        <fullName evidence="4">Nudix hydrolase domain-containing protein</fullName>
    </recommendedName>
</protein>
<name>A0A085LK68_9BILA</name>
<evidence type="ECO:0000313" key="3">
    <source>
        <dbReference type="Proteomes" id="UP000030764"/>
    </source>
</evidence>
<dbReference type="AlphaFoldDB" id="A0A085LK68"/>
<gene>
    <name evidence="2" type="ORF">M513_13760</name>
</gene>
<evidence type="ECO:0000313" key="2">
    <source>
        <dbReference type="EMBL" id="KFD45364.1"/>
    </source>
</evidence>
<keyword evidence="3" id="KW-1185">Reference proteome</keyword>
<keyword evidence="1" id="KW-0732">Signal</keyword>
<proteinExistence type="predicted"/>
<organism evidence="2 3">
    <name type="scientific">Trichuris suis</name>
    <name type="common">pig whipworm</name>
    <dbReference type="NCBI Taxonomy" id="68888"/>
    <lineage>
        <taxon>Eukaryota</taxon>
        <taxon>Metazoa</taxon>
        <taxon>Ecdysozoa</taxon>
        <taxon>Nematoda</taxon>
        <taxon>Enoplea</taxon>
        <taxon>Dorylaimia</taxon>
        <taxon>Trichinellida</taxon>
        <taxon>Trichuridae</taxon>
        <taxon>Trichuris</taxon>
    </lineage>
</organism>
<feature type="chain" id="PRO_5001794598" description="Nudix hydrolase domain-containing protein" evidence="1">
    <location>
        <begin position="20"/>
        <end position="454"/>
    </location>
</feature>
<reference evidence="2 3" key="1">
    <citation type="journal article" date="2014" name="Nat. Genet.">
        <title>Genome and transcriptome of the porcine whipworm Trichuris suis.</title>
        <authorList>
            <person name="Jex A.R."/>
            <person name="Nejsum P."/>
            <person name="Schwarz E.M."/>
            <person name="Hu L."/>
            <person name="Young N.D."/>
            <person name="Hall R.S."/>
            <person name="Korhonen P.K."/>
            <person name="Liao S."/>
            <person name="Thamsborg S."/>
            <person name="Xia J."/>
            <person name="Xu P."/>
            <person name="Wang S."/>
            <person name="Scheerlinck J.P."/>
            <person name="Hofmann A."/>
            <person name="Sternberg P.W."/>
            <person name="Wang J."/>
            <person name="Gasser R.B."/>
        </authorList>
    </citation>
    <scope>NUCLEOTIDE SEQUENCE [LARGE SCALE GENOMIC DNA]</scope>
    <source>
        <strain evidence="2">DCEP-RM93M</strain>
    </source>
</reference>
<sequence>MKLIWFAYFIATAILTVQASEQTCNKERANQLVELAKNVYNQLPISETTFTVPETADDLRDSLEQILNRGIANSETYYKIKKRKLAVTCSVKQHSTTVMILQLAEANCEKSAALADDEQRQSCEAKDEGKMIDCVWSGEISTPPLTYGFWCAETTGEEFTYPAVQDICDAWRYKETTAYRLPVPEKYRPWEVDMEAYEPPKCVWHERFGTHCEKYSMEDVDGLKDVPPPAERYSSGRTGIRGRGMNRHLGPNYYQQFLVLRKTENGDRQVLVERAAVRSGNLIIPMFLRGEMAFMNLLGATLKKQMDGEVTQCAVAAMKELFKASRMLHGGDVWDARNTDNSWFSLYSFAIVDESYIDRMKHGAESDFTWLSINETIEEYLRTILRKTYTSELAEQLAQPTGSYTEKMLLLKKHVLEGTTMEVARCITAFNPTVYMGLSVSDFLGVLGLALFYF</sequence>
<evidence type="ECO:0000256" key="1">
    <source>
        <dbReference type="SAM" id="SignalP"/>
    </source>
</evidence>
<accession>A0A085LK68</accession>
<dbReference type="Proteomes" id="UP000030764">
    <property type="component" value="Unassembled WGS sequence"/>
</dbReference>
<evidence type="ECO:0008006" key="4">
    <source>
        <dbReference type="Google" id="ProtNLM"/>
    </source>
</evidence>
<feature type="signal peptide" evidence="1">
    <location>
        <begin position="1"/>
        <end position="19"/>
    </location>
</feature>
<dbReference type="EMBL" id="KL363529">
    <property type="protein sequence ID" value="KFD45364.1"/>
    <property type="molecule type" value="Genomic_DNA"/>
</dbReference>